<evidence type="ECO:0008006" key="3">
    <source>
        <dbReference type="Google" id="ProtNLM"/>
    </source>
</evidence>
<gene>
    <name evidence="1" type="ORF">DQK91_09595</name>
</gene>
<organism evidence="1 2">
    <name type="scientific">Oceanidesulfovibrio marinus</name>
    <dbReference type="NCBI Taxonomy" id="370038"/>
    <lineage>
        <taxon>Bacteria</taxon>
        <taxon>Pseudomonadati</taxon>
        <taxon>Thermodesulfobacteriota</taxon>
        <taxon>Desulfovibrionia</taxon>
        <taxon>Desulfovibrionales</taxon>
        <taxon>Desulfovibrionaceae</taxon>
        <taxon>Oceanidesulfovibrio</taxon>
    </lineage>
</organism>
<dbReference type="Proteomes" id="UP000434052">
    <property type="component" value="Unassembled WGS sequence"/>
</dbReference>
<reference evidence="1 2" key="1">
    <citation type="submission" date="2018-06" db="EMBL/GenBank/DDBJ databases">
        <title>Complete genome of Desulfovibrio marinus P48SEP.</title>
        <authorList>
            <person name="Crispim J.S."/>
            <person name="Vidigal P.M.P."/>
            <person name="Silva L.C.F."/>
            <person name="Araujo L.C."/>
            <person name="Laguardia C.N."/>
            <person name="Dias R.S."/>
            <person name="Sousa M.P."/>
            <person name="Paula S.O."/>
            <person name="Silva C."/>
        </authorList>
    </citation>
    <scope>NUCLEOTIDE SEQUENCE [LARGE SCALE GENOMIC DNA]</scope>
    <source>
        <strain evidence="1 2">P48SEP</strain>
    </source>
</reference>
<dbReference type="Gene3D" id="3.40.50.300">
    <property type="entry name" value="P-loop containing nucleotide triphosphate hydrolases"/>
    <property type="match status" value="1"/>
</dbReference>
<dbReference type="InterPro" id="IPR027417">
    <property type="entry name" value="P-loop_NTPase"/>
</dbReference>
<comment type="caution">
    <text evidence="1">The sequence shown here is derived from an EMBL/GenBank/DDBJ whole genome shotgun (WGS) entry which is preliminary data.</text>
</comment>
<protein>
    <recommendedName>
        <fullName evidence="3">Sulfotransferase domain-containing protein</fullName>
    </recommendedName>
</protein>
<evidence type="ECO:0000313" key="2">
    <source>
        <dbReference type="Proteomes" id="UP000434052"/>
    </source>
</evidence>
<dbReference type="EMBL" id="QMIF01000005">
    <property type="protein sequence ID" value="TVM34144.1"/>
    <property type="molecule type" value="Genomic_DNA"/>
</dbReference>
<name>A0A6P1ZGL0_9BACT</name>
<accession>A0A6P1ZGL0</accession>
<dbReference type="AlphaFoldDB" id="A0A6P1ZGL0"/>
<evidence type="ECO:0000313" key="1">
    <source>
        <dbReference type="EMBL" id="TVM34144.1"/>
    </source>
</evidence>
<proteinExistence type="predicted"/>
<sequence>MNVLVLGKSKTGTTVISRTICNSFAEDVQFIFEPTDTQPFDEAQTTPHSVTKIIFDHWLDRKSALASIANNGHRLQFDRRVLIRRDPRDEIISVLLYYPFDLKRVVQDPSLFDTWIDFLGEKERNPAAISFLRMCEMFDSLFHANFTRSLSKFSSFDLGYLHFCQRLKAHHLLLKYEDFIAGNTKALAAYLNLELSDNRDVGAPYKRTYRTGAFDNWKRYFTPEDVAFFRRYEKEFGMLGYDDWTLTPVDRIPEQELSGYVRMLLER</sequence>
<dbReference type="OrthoDB" id="8767516at2"/>
<dbReference type="RefSeq" id="WP_144305142.1">
    <property type="nucleotide sequence ID" value="NZ_QMIF01000005.1"/>
</dbReference>
<dbReference type="SUPFAM" id="SSF52540">
    <property type="entry name" value="P-loop containing nucleoside triphosphate hydrolases"/>
    <property type="match status" value="1"/>
</dbReference>